<organism evidence="1 2">
    <name type="scientific">Solanum commersonii</name>
    <name type="common">Commerson's wild potato</name>
    <name type="synonym">Commerson's nightshade</name>
    <dbReference type="NCBI Taxonomy" id="4109"/>
    <lineage>
        <taxon>Eukaryota</taxon>
        <taxon>Viridiplantae</taxon>
        <taxon>Streptophyta</taxon>
        <taxon>Embryophyta</taxon>
        <taxon>Tracheophyta</taxon>
        <taxon>Spermatophyta</taxon>
        <taxon>Magnoliopsida</taxon>
        <taxon>eudicotyledons</taxon>
        <taxon>Gunneridae</taxon>
        <taxon>Pentapetalae</taxon>
        <taxon>asterids</taxon>
        <taxon>lamiids</taxon>
        <taxon>Solanales</taxon>
        <taxon>Solanaceae</taxon>
        <taxon>Solanoideae</taxon>
        <taxon>Solaneae</taxon>
        <taxon>Solanum</taxon>
    </lineage>
</organism>
<evidence type="ECO:0000313" key="2">
    <source>
        <dbReference type="Proteomes" id="UP000824120"/>
    </source>
</evidence>
<dbReference type="EMBL" id="JACXVP010000009">
    <property type="protein sequence ID" value="KAG5586641.1"/>
    <property type="molecule type" value="Genomic_DNA"/>
</dbReference>
<dbReference type="Proteomes" id="UP000824120">
    <property type="component" value="Chromosome 9"/>
</dbReference>
<dbReference type="AlphaFoldDB" id="A0A9J5XE10"/>
<proteinExistence type="predicted"/>
<keyword evidence="2" id="KW-1185">Reference proteome</keyword>
<dbReference type="OrthoDB" id="1329227at2759"/>
<accession>A0A9J5XE10</accession>
<name>A0A9J5XE10_SOLCO</name>
<gene>
    <name evidence="1" type="ORF">H5410_047075</name>
</gene>
<sequence length="80" mass="9903">MLWVLRRYEEVSGQMIIREKAFFYLHEEIPLVVGIKLRKLIECHVYYRMKNKVHYEDILRKIAKRIICWQNRTGGEREKH</sequence>
<protein>
    <submittedName>
        <fullName evidence="1">Uncharacterized protein</fullName>
    </submittedName>
</protein>
<comment type="caution">
    <text evidence="1">The sequence shown here is derived from an EMBL/GenBank/DDBJ whole genome shotgun (WGS) entry which is preliminary data.</text>
</comment>
<evidence type="ECO:0000313" key="1">
    <source>
        <dbReference type="EMBL" id="KAG5586641.1"/>
    </source>
</evidence>
<reference evidence="1 2" key="1">
    <citation type="submission" date="2020-09" db="EMBL/GenBank/DDBJ databases">
        <title>De no assembly of potato wild relative species, Solanum commersonii.</title>
        <authorList>
            <person name="Cho K."/>
        </authorList>
    </citation>
    <scope>NUCLEOTIDE SEQUENCE [LARGE SCALE GENOMIC DNA]</scope>
    <source>
        <strain evidence="1">LZ3.2</strain>
        <tissue evidence="1">Leaf</tissue>
    </source>
</reference>